<organism evidence="2 3">
    <name type="scientific">Paramecium tetraurelia</name>
    <dbReference type="NCBI Taxonomy" id="5888"/>
    <lineage>
        <taxon>Eukaryota</taxon>
        <taxon>Sar</taxon>
        <taxon>Alveolata</taxon>
        <taxon>Ciliophora</taxon>
        <taxon>Intramacronucleata</taxon>
        <taxon>Oligohymenophorea</taxon>
        <taxon>Peniculida</taxon>
        <taxon>Parameciidae</taxon>
        <taxon>Paramecium</taxon>
    </lineage>
</organism>
<dbReference type="GeneID" id="5045177"/>
<evidence type="ECO:0000256" key="1">
    <source>
        <dbReference type="SAM" id="MobiDB-lite"/>
    </source>
</evidence>
<sequence>MSLNFKFENPKDVSPIYQKPPTTQQIKTSTAFGQPGAFEEFEQFGKVQKTENPFGDSFQVSGFSSAETTQTVEKQAKIDLLNIDEDAPQKQQTVDVDPFQQNSQQTQQTGVFDAFATGWNQQQPQQPQQSFIQSNKSSQPFDAFNLVGSVGQIGQVPPQQGFSNQQGGVQAFDQRFPQPQKQEQLNILNLYGNQQPVVGNLAYSAFPQVYTQPMVQSQPTPFDLFR</sequence>
<proteinExistence type="predicted"/>
<dbReference type="Proteomes" id="UP000000600">
    <property type="component" value="Unassembled WGS sequence"/>
</dbReference>
<dbReference type="OrthoDB" id="10410966at2759"/>
<dbReference type="RefSeq" id="XP_001459392.1">
    <property type="nucleotide sequence ID" value="XM_001459355.1"/>
</dbReference>
<name>A0E9M8_PARTE</name>
<protein>
    <submittedName>
        <fullName evidence="2">Uncharacterized protein</fullName>
    </submittedName>
</protein>
<dbReference type="KEGG" id="ptm:GSPATT00024726001"/>
<keyword evidence="3" id="KW-1185">Reference proteome</keyword>
<dbReference type="OMA" id="SAFPQVY"/>
<dbReference type="InParanoid" id="A0E9M8"/>
<dbReference type="AlphaFoldDB" id="A0E9M8"/>
<reference evidence="2 3" key="1">
    <citation type="journal article" date="2006" name="Nature">
        <title>Global trends of whole-genome duplications revealed by the ciliate Paramecium tetraurelia.</title>
        <authorList>
            <consortium name="Genoscope"/>
            <person name="Aury J.-M."/>
            <person name="Jaillon O."/>
            <person name="Duret L."/>
            <person name="Noel B."/>
            <person name="Jubin C."/>
            <person name="Porcel B.M."/>
            <person name="Segurens B."/>
            <person name="Daubin V."/>
            <person name="Anthouard V."/>
            <person name="Aiach N."/>
            <person name="Arnaiz O."/>
            <person name="Billaut A."/>
            <person name="Beisson J."/>
            <person name="Blanc I."/>
            <person name="Bouhouche K."/>
            <person name="Camara F."/>
            <person name="Duharcourt S."/>
            <person name="Guigo R."/>
            <person name="Gogendeau D."/>
            <person name="Katinka M."/>
            <person name="Keller A.-M."/>
            <person name="Kissmehl R."/>
            <person name="Klotz C."/>
            <person name="Koll F."/>
            <person name="Le Moue A."/>
            <person name="Lepere C."/>
            <person name="Malinsky S."/>
            <person name="Nowacki M."/>
            <person name="Nowak J.K."/>
            <person name="Plattner H."/>
            <person name="Poulain J."/>
            <person name="Ruiz F."/>
            <person name="Serrano V."/>
            <person name="Zagulski M."/>
            <person name="Dessen P."/>
            <person name="Betermier M."/>
            <person name="Weissenbach J."/>
            <person name="Scarpelli C."/>
            <person name="Schachter V."/>
            <person name="Sperling L."/>
            <person name="Meyer E."/>
            <person name="Cohen J."/>
            <person name="Wincker P."/>
        </authorList>
    </citation>
    <scope>NUCLEOTIDE SEQUENCE [LARGE SCALE GENOMIC DNA]</scope>
    <source>
        <strain evidence="2 3">Stock d4-2</strain>
    </source>
</reference>
<dbReference type="HOGENOM" id="CLU_1226871_0_0_1"/>
<dbReference type="EMBL" id="CT868666">
    <property type="protein sequence ID" value="CAK91995.1"/>
    <property type="molecule type" value="Genomic_DNA"/>
</dbReference>
<accession>A0E9M8</accession>
<feature type="region of interest" description="Disordered" evidence="1">
    <location>
        <begin position="1"/>
        <end position="24"/>
    </location>
</feature>
<gene>
    <name evidence="2" type="ORF">GSPATT00024726001</name>
</gene>
<evidence type="ECO:0000313" key="2">
    <source>
        <dbReference type="EMBL" id="CAK91995.1"/>
    </source>
</evidence>
<evidence type="ECO:0000313" key="3">
    <source>
        <dbReference type="Proteomes" id="UP000000600"/>
    </source>
</evidence>